<dbReference type="GO" id="GO:0004252">
    <property type="term" value="F:serine-type endopeptidase activity"/>
    <property type="evidence" value="ECO:0007669"/>
    <property type="project" value="UniProtKB-EC"/>
</dbReference>
<dbReference type="PRINTS" id="PR00722">
    <property type="entry name" value="CHYMOTRYPSIN"/>
</dbReference>
<keyword evidence="11" id="KW-0732">Signal</keyword>
<evidence type="ECO:0000313" key="14">
    <source>
        <dbReference type="Proteomes" id="UP000594454"/>
    </source>
</evidence>
<keyword evidence="5" id="KW-0865">Zymogen</keyword>
<dbReference type="OrthoDB" id="6380398at2759"/>
<dbReference type="EC" id="3.4.21.4" evidence="9"/>
<dbReference type="GO" id="GO:0006508">
    <property type="term" value="P:proteolysis"/>
    <property type="evidence" value="ECO:0007669"/>
    <property type="project" value="UniProtKB-KW"/>
</dbReference>
<dbReference type="CDD" id="cd00190">
    <property type="entry name" value="Tryp_SPc"/>
    <property type="match status" value="1"/>
</dbReference>
<organism evidence="13 14">
    <name type="scientific">Hermetia illucens</name>
    <name type="common">Black soldier fly</name>
    <dbReference type="NCBI Taxonomy" id="343691"/>
    <lineage>
        <taxon>Eukaryota</taxon>
        <taxon>Metazoa</taxon>
        <taxon>Ecdysozoa</taxon>
        <taxon>Arthropoda</taxon>
        <taxon>Hexapoda</taxon>
        <taxon>Insecta</taxon>
        <taxon>Pterygota</taxon>
        <taxon>Neoptera</taxon>
        <taxon>Endopterygota</taxon>
        <taxon>Diptera</taxon>
        <taxon>Brachycera</taxon>
        <taxon>Stratiomyomorpha</taxon>
        <taxon>Stratiomyidae</taxon>
        <taxon>Hermetiinae</taxon>
        <taxon>Hermetia</taxon>
    </lineage>
</organism>
<dbReference type="PROSITE" id="PS50240">
    <property type="entry name" value="TRYPSIN_DOM"/>
    <property type="match status" value="1"/>
</dbReference>
<keyword evidence="2" id="KW-0222">Digestion</keyword>
<dbReference type="PROSITE" id="PS00135">
    <property type="entry name" value="TRYPSIN_SER"/>
    <property type="match status" value="1"/>
</dbReference>
<dbReference type="GO" id="GO:0007586">
    <property type="term" value="P:digestion"/>
    <property type="evidence" value="ECO:0007669"/>
    <property type="project" value="UniProtKB-KW"/>
</dbReference>
<evidence type="ECO:0000256" key="4">
    <source>
        <dbReference type="ARBA" id="ARBA00022825"/>
    </source>
</evidence>
<dbReference type="PANTHER" id="PTHR24276:SF97">
    <property type="entry name" value="GH13245P2-RELATED"/>
    <property type="match status" value="1"/>
</dbReference>
<name>A0A7R8UNT0_HERIL</name>
<dbReference type="SUPFAM" id="SSF50494">
    <property type="entry name" value="Trypsin-like serine proteases"/>
    <property type="match status" value="1"/>
</dbReference>
<dbReference type="InterPro" id="IPR043504">
    <property type="entry name" value="Peptidase_S1_PA_chymotrypsin"/>
</dbReference>
<comment type="similarity">
    <text evidence="7">Belongs to the peptidase S1 family. CLIP subfamily.</text>
</comment>
<keyword evidence="1 10" id="KW-0645">Protease</keyword>
<dbReference type="InParanoid" id="A0A7R8UNT0"/>
<reference evidence="13 14" key="1">
    <citation type="submission" date="2020-11" db="EMBL/GenBank/DDBJ databases">
        <authorList>
            <person name="Wallbank WR R."/>
            <person name="Pardo Diaz C."/>
            <person name="Kozak K."/>
            <person name="Martin S."/>
            <person name="Jiggins C."/>
            <person name="Moest M."/>
            <person name="Warren A I."/>
            <person name="Generalovic N T."/>
            <person name="Byers J.R.P. K."/>
            <person name="Montejo-Kovacevich G."/>
            <person name="Yen C E."/>
        </authorList>
    </citation>
    <scope>NUCLEOTIDE SEQUENCE [LARGE SCALE GENOMIC DNA]</scope>
</reference>
<dbReference type="InterPro" id="IPR001314">
    <property type="entry name" value="Peptidase_S1A"/>
</dbReference>
<proteinExistence type="inferred from homology"/>
<evidence type="ECO:0000256" key="1">
    <source>
        <dbReference type="ARBA" id="ARBA00022670"/>
    </source>
</evidence>
<evidence type="ECO:0000256" key="7">
    <source>
        <dbReference type="ARBA" id="ARBA00024195"/>
    </source>
</evidence>
<evidence type="ECO:0000259" key="12">
    <source>
        <dbReference type="PROSITE" id="PS50240"/>
    </source>
</evidence>
<comment type="catalytic activity">
    <reaction evidence="8">
        <text>Preferential cleavage: Arg-|-Xaa, Lys-|-Xaa.</text>
        <dbReference type="EC" id="3.4.21.4"/>
    </reaction>
</comment>
<evidence type="ECO:0000256" key="8">
    <source>
        <dbReference type="ARBA" id="ARBA00036320"/>
    </source>
</evidence>
<evidence type="ECO:0000256" key="11">
    <source>
        <dbReference type="SAM" id="SignalP"/>
    </source>
</evidence>
<dbReference type="FunFam" id="2.40.10.10:FF:000002">
    <property type="entry name" value="Transmembrane protease serine"/>
    <property type="match status" value="1"/>
</dbReference>
<accession>A0A7R8UNT0</accession>
<dbReference type="InterPro" id="IPR050430">
    <property type="entry name" value="Peptidase_S1"/>
</dbReference>
<evidence type="ECO:0000256" key="2">
    <source>
        <dbReference type="ARBA" id="ARBA00022757"/>
    </source>
</evidence>
<feature type="chain" id="PRO_5030632356" description="trypsin" evidence="11">
    <location>
        <begin position="18"/>
        <end position="256"/>
    </location>
</feature>
<dbReference type="InterPro" id="IPR033116">
    <property type="entry name" value="TRYPSIN_SER"/>
</dbReference>
<dbReference type="PANTHER" id="PTHR24276">
    <property type="entry name" value="POLYSERASE-RELATED"/>
    <property type="match status" value="1"/>
</dbReference>
<dbReference type="PROSITE" id="PS00134">
    <property type="entry name" value="TRYPSIN_HIS"/>
    <property type="match status" value="1"/>
</dbReference>
<dbReference type="AlphaFoldDB" id="A0A7R8UNT0"/>
<keyword evidence="6" id="KW-1015">Disulfide bond</keyword>
<dbReference type="InterPro" id="IPR001254">
    <property type="entry name" value="Trypsin_dom"/>
</dbReference>
<evidence type="ECO:0000256" key="6">
    <source>
        <dbReference type="ARBA" id="ARBA00023157"/>
    </source>
</evidence>
<evidence type="ECO:0000256" key="10">
    <source>
        <dbReference type="RuleBase" id="RU363034"/>
    </source>
</evidence>
<evidence type="ECO:0000256" key="5">
    <source>
        <dbReference type="ARBA" id="ARBA00023145"/>
    </source>
</evidence>
<dbReference type="Gene3D" id="2.40.10.10">
    <property type="entry name" value="Trypsin-like serine proteases"/>
    <property type="match status" value="1"/>
</dbReference>
<dbReference type="OMA" id="HGMKPDQ"/>
<dbReference type="Proteomes" id="UP000594454">
    <property type="component" value="Chromosome 3"/>
</dbReference>
<dbReference type="SMART" id="SM00020">
    <property type="entry name" value="Tryp_SPc"/>
    <property type="match status" value="1"/>
</dbReference>
<feature type="domain" description="Peptidase S1" evidence="12">
    <location>
        <begin position="20"/>
        <end position="254"/>
    </location>
</feature>
<evidence type="ECO:0000313" key="13">
    <source>
        <dbReference type="EMBL" id="CAD7084050.1"/>
    </source>
</evidence>
<gene>
    <name evidence="13" type="ORF">HERILL_LOCUS6966</name>
</gene>
<keyword evidence="3 10" id="KW-0378">Hydrolase</keyword>
<evidence type="ECO:0000256" key="3">
    <source>
        <dbReference type="ARBA" id="ARBA00022801"/>
    </source>
</evidence>
<dbReference type="EMBL" id="LR899011">
    <property type="protein sequence ID" value="CAD7084050.1"/>
    <property type="molecule type" value="Genomic_DNA"/>
</dbReference>
<sequence length="256" mass="27896">MFVCGFLVFCLIARVSCKPIVNGVEIDSDEILEYSYMSSLQHPKAIALRGGFKHFCGGARIHPNWILTAAHCLDGKNSDGVVVVIGEKVVDSQNDTRYNVTQIQSNGYNKYTLRNDIALIKVASDHLDVKMLPLYEGEIPYGQKCKIIGYGATEYTGKTPNPLSVAYVNLITNDECTDIMGRIMGPRMENVCALSKGAMDTCQGDSGGPLICEKDGKEFVVGITSRGSGCGIPGVPSLYTLVEPFKGWINETVQRL</sequence>
<protein>
    <recommendedName>
        <fullName evidence="9">trypsin</fullName>
        <ecNumber evidence="9">3.4.21.4</ecNumber>
    </recommendedName>
</protein>
<dbReference type="Pfam" id="PF00089">
    <property type="entry name" value="Trypsin"/>
    <property type="match status" value="1"/>
</dbReference>
<dbReference type="InterPro" id="IPR009003">
    <property type="entry name" value="Peptidase_S1_PA"/>
</dbReference>
<feature type="signal peptide" evidence="11">
    <location>
        <begin position="1"/>
        <end position="17"/>
    </location>
</feature>
<evidence type="ECO:0000256" key="9">
    <source>
        <dbReference type="ARBA" id="ARBA00038868"/>
    </source>
</evidence>
<keyword evidence="4 10" id="KW-0720">Serine protease</keyword>
<dbReference type="InterPro" id="IPR018114">
    <property type="entry name" value="TRYPSIN_HIS"/>
</dbReference>
<keyword evidence="14" id="KW-1185">Reference proteome</keyword>